<gene>
    <name evidence="1" type="ORF">J4H91_08130</name>
</gene>
<protein>
    <submittedName>
        <fullName evidence="1">Uncharacterized protein</fullName>
    </submittedName>
</protein>
<name>A0A939RZA3_9MICO</name>
<sequence>MSEMQQTAAASVALSTERLMPSVQSIGGRDIEITFLGPNMYGQPTWVMWNASEPYLIGLLSQGRLGYHFEQRTSSGVFVHENISLQRVQRALGG</sequence>
<organism evidence="1 2">
    <name type="scientific">Leucobacter ruminantium</name>
    <dbReference type="NCBI Taxonomy" id="1289170"/>
    <lineage>
        <taxon>Bacteria</taxon>
        <taxon>Bacillati</taxon>
        <taxon>Actinomycetota</taxon>
        <taxon>Actinomycetes</taxon>
        <taxon>Micrococcales</taxon>
        <taxon>Microbacteriaceae</taxon>
        <taxon>Leucobacter</taxon>
    </lineage>
</organism>
<dbReference type="EMBL" id="JAGDYL010000011">
    <property type="protein sequence ID" value="MBO1805284.1"/>
    <property type="molecule type" value="Genomic_DNA"/>
</dbReference>
<proteinExistence type="predicted"/>
<accession>A0A939RZA3</accession>
<evidence type="ECO:0000313" key="2">
    <source>
        <dbReference type="Proteomes" id="UP000664398"/>
    </source>
</evidence>
<comment type="caution">
    <text evidence="1">The sequence shown here is derived from an EMBL/GenBank/DDBJ whole genome shotgun (WGS) entry which is preliminary data.</text>
</comment>
<dbReference type="AlphaFoldDB" id="A0A939RZA3"/>
<dbReference type="RefSeq" id="WP_208045763.1">
    <property type="nucleotide sequence ID" value="NZ_JAGDYL010000011.1"/>
</dbReference>
<keyword evidence="2" id="KW-1185">Reference proteome</keyword>
<evidence type="ECO:0000313" key="1">
    <source>
        <dbReference type="EMBL" id="MBO1805284.1"/>
    </source>
</evidence>
<dbReference type="Proteomes" id="UP000664398">
    <property type="component" value="Unassembled WGS sequence"/>
</dbReference>
<reference evidence="1" key="1">
    <citation type="submission" date="2021-03" db="EMBL/GenBank/DDBJ databases">
        <title>Leucobacter chromiisoli sp. nov., isolated from chromium-containing soil of chemical plant.</title>
        <authorList>
            <person name="Xu Z."/>
        </authorList>
    </citation>
    <scope>NUCLEOTIDE SEQUENCE</scope>
    <source>
        <strain evidence="1">A2</strain>
    </source>
</reference>